<dbReference type="GeneID" id="6086438"/>
<proteinExistence type="predicted"/>
<reference evidence="1 2" key="1">
    <citation type="journal article" date="2008" name="Nature">
        <title>The genome of Laccaria bicolor provides insights into mycorrhizal symbiosis.</title>
        <authorList>
            <person name="Martin F."/>
            <person name="Aerts A."/>
            <person name="Ahren D."/>
            <person name="Brun A."/>
            <person name="Danchin E.G.J."/>
            <person name="Duchaussoy F."/>
            <person name="Gibon J."/>
            <person name="Kohler A."/>
            <person name="Lindquist E."/>
            <person name="Pereda V."/>
            <person name="Salamov A."/>
            <person name="Shapiro H.J."/>
            <person name="Wuyts J."/>
            <person name="Blaudez D."/>
            <person name="Buee M."/>
            <person name="Brokstein P."/>
            <person name="Canbaeck B."/>
            <person name="Cohen D."/>
            <person name="Courty P.E."/>
            <person name="Coutinho P.M."/>
            <person name="Delaruelle C."/>
            <person name="Detter J.C."/>
            <person name="Deveau A."/>
            <person name="DiFazio S."/>
            <person name="Duplessis S."/>
            <person name="Fraissinet-Tachet L."/>
            <person name="Lucic E."/>
            <person name="Frey-Klett P."/>
            <person name="Fourrey C."/>
            <person name="Feussner I."/>
            <person name="Gay G."/>
            <person name="Grimwood J."/>
            <person name="Hoegger P.J."/>
            <person name="Jain P."/>
            <person name="Kilaru S."/>
            <person name="Labbe J."/>
            <person name="Lin Y.C."/>
            <person name="Legue V."/>
            <person name="Le Tacon F."/>
            <person name="Marmeisse R."/>
            <person name="Melayah D."/>
            <person name="Montanini B."/>
            <person name="Muratet M."/>
            <person name="Nehls U."/>
            <person name="Niculita-Hirzel H."/>
            <person name="Oudot-Le Secq M.P."/>
            <person name="Peter M."/>
            <person name="Quesneville H."/>
            <person name="Rajashekar B."/>
            <person name="Reich M."/>
            <person name="Rouhier N."/>
            <person name="Schmutz J."/>
            <person name="Yin T."/>
            <person name="Chalot M."/>
            <person name="Henrissat B."/>
            <person name="Kuees U."/>
            <person name="Lucas S."/>
            <person name="Van de Peer Y."/>
            <person name="Podila G.K."/>
            <person name="Polle A."/>
            <person name="Pukkila P.J."/>
            <person name="Richardson P.M."/>
            <person name="Rouze P."/>
            <person name="Sanders I.R."/>
            <person name="Stajich J.E."/>
            <person name="Tunlid A."/>
            <person name="Tuskan G."/>
            <person name="Grigoriev I.V."/>
        </authorList>
    </citation>
    <scope>NUCLEOTIDE SEQUENCE [LARGE SCALE GENOMIC DNA]</scope>
    <source>
        <strain evidence="2">S238N-H82 / ATCC MYA-4686</strain>
    </source>
</reference>
<dbReference type="EMBL" id="DS547242">
    <property type="protein sequence ID" value="EDQ98566.1"/>
    <property type="molecule type" value="Genomic_DNA"/>
</dbReference>
<keyword evidence="2" id="KW-1185">Reference proteome</keyword>
<dbReference type="HOGENOM" id="CLU_2794384_0_0_1"/>
<dbReference type="AlphaFoldDB" id="B0E3L7"/>
<dbReference type="KEGG" id="lbc:LACBIDRAFT_299173"/>
<evidence type="ECO:0000313" key="1">
    <source>
        <dbReference type="EMBL" id="EDQ98566.1"/>
    </source>
</evidence>
<dbReference type="InParanoid" id="B0E3L7"/>
<organism evidence="2">
    <name type="scientific">Laccaria bicolor (strain S238N-H82 / ATCC MYA-4686)</name>
    <name type="common">Bicoloured deceiver</name>
    <name type="synonym">Laccaria laccata var. bicolor</name>
    <dbReference type="NCBI Taxonomy" id="486041"/>
    <lineage>
        <taxon>Eukaryota</taxon>
        <taxon>Fungi</taxon>
        <taxon>Dikarya</taxon>
        <taxon>Basidiomycota</taxon>
        <taxon>Agaricomycotina</taxon>
        <taxon>Agaricomycetes</taxon>
        <taxon>Agaricomycetidae</taxon>
        <taxon>Agaricales</taxon>
        <taxon>Agaricineae</taxon>
        <taxon>Hydnangiaceae</taxon>
        <taxon>Laccaria</taxon>
    </lineage>
</organism>
<gene>
    <name evidence="1" type="ORF">LACBIDRAFT_299173</name>
</gene>
<name>B0E3L7_LACBS</name>
<dbReference type="RefSeq" id="XP_001890785.1">
    <property type="nucleotide sequence ID" value="XM_001890750.1"/>
</dbReference>
<evidence type="ECO:0000313" key="2">
    <source>
        <dbReference type="Proteomes" id="UP000001194"/>
    </source>
</evidence>
<sequence length="68" mass="7567">MTAQSLIDVMPLCLVQTQLYIKTCLLSLGDVSWHDIHPIPERANAGIHKFGVADIRAMCTRLQVAHPK</sequence>
<dbReference type="Proteomes" id="UP000001194">
    <property type="component" value="Unassembled WGS sequence"/>
</dbReference>
<protein>
    <submittedName>
        <fullName evidence="1">Predicted protein</fullName>
    </submittedName>
</protein>
<accession>B0E3L7</accession>